<gene>
    <name evidence="2" type="ORF">EBQ24_11615</name>
</gene>
<reference evidence="2 3" key="1">
    <citation type="submission" date="2018-10" db="EMBL/GenBank/DDBJ databases">
        <title>Comamonadaceae CDC group NO-1 genome sequencing and assembly.</title>
        <authorList>
            <person name="Bernier A.-M."/>
            <person name="Bernard K."/>
        </authorList>
    </citation>
    <scope>NUCLEOTIDE SEQUENCE [LARGE SCALE GENOMIC DNA]</scope>
    <source>
        <strain evidence="2 3">NML180581</strain>
    </source>
</reference>
<feature type="domain" description="Mor transcription activator" evidence="1">
    <location>
        <begin position="36"/>
        <end position="78"/>
    </location>
</feature>
<evidence type="ECO:0000259" key="1">
    <source>
        <dbReference type="Pfam" id="PF08765"/>
    </source>
</evidence>
<dbReference type="InterPro" id="IPR009057">
    <property type="entry name" value="Homeodomain-like_sf"/>
</dbReference>
<dbReference type="EMBL" id="RDQK01000034">
    <property type="protein sequence ID" value="RMX06126.1"/>
    <property type="molecule type" value="Genomic_DNA"/>
</dbReference>
<dbReference type="Proteomes" id="UP000281171">
    <property type="component" value="Unassembled WGS sequence"/>
</dbReference>
<dbReference type="Pfam" id="PF08765">
    <property type="entry name" value="Mor"/>
    <property type="match status" value="1"/>
</dbReference>
<comment type="caution">
    <text evidence="2">The sequence shown here is derived from an EMBL/GenBank/DDBJ whole genome shotgun (WGS) entry which is preliminary data.</text>
</comment>
<protein>
    <recommendedName>
        <fullName evidence="1">Mor transcription activator domain-containing protein</fullName>
    </recommendedName>
</protein>
<accession>A0A3M6QSX2</accession>
<dbReference type="InterPro" id="IPR014875">
    <property type="entry name" value="Mor_transcription_activator"/>
</dbReference>
<evidence type="ECO:0000313" key="2">
    <source>
        <dbReference type="EMBL" id="RMX06126.1"/>
    </source>
</evidence>
<evidence type="ECO:0000313" key="3">
    <source>
        <dbReference type="Proteomes" id="UP000281171"/>
    </source>
</evidence>
<dbReference type="AlphaFoldDB" id="A0A3M6QSX2"/>
<dbReference type="SUPFAM" id="SSF46689">
    <property type="entry name" value="Homeodomain-like"/>
    <property type="match status" value="1"/>
</dbReference>
<dbReference type="Gene3D" id="1.10.10.60">
    <property type="entry name" value="Homeodomain-like"/>
    <property type="match status" value="1"/>
</dbReference>
<sequence>MPALGLEGLANKRAFQAPAVRGELYYVAISIEIALELEIYNKFTGDNYDELARHYGISERTARRYIDRIRKRLAAAARRNQRDLFNNEHDDT</sequence>
<name>A0A3M6QSX2_9BURK</name>
<proteinExistence type="predicted"/>
<organism evidence="2 3">
    <name type="scientific">Allofranklinella schreckenbergeri</name>
    <dbReference type="NCBI Taxonomy" id="1076744"/>
    <lineage>
        <taxon>Bacteria</taxon>
        <taxon>Pseudomonadati</taxon>
        <taxon>Pseudomonadota</taxon>
        <taxon>Betaproteobacteria</taxon>
        <taxon>Burkholderiales</taxon>
        <taxon>Comamonadaceae</taxon>
        <taxon>Allofranklinella</taxon>
    </lineage>
</organism>